<reference evidence="4 5" key="1">
    <citation type="submission" date="2019-03" db="EMBL/GenBank/DDBJ databases">
        <title>Genomic Encyclopedia of Type Strains, Phase IV (KMG-IV): sequencing the most valuable type-strain genomes for metagenomic binning, comparative biology and taxonomic classification.</title>
        <authorList>
            <person name="Goeker M."/>
        </authorList>
    </citation>
    <scope>NUCLEOTIDE SEQUENCE [LARGE SCALE GENOMIC DNA]</scope>
    <source>
        <strain evidence="4 5">DSM 18555</strain>
    </source>
</reference>
<dbReference type="GO" id="GO:0046872">
    <property type="term" value="F:metal ion binding"/>
    <property type="evidence" value="ECO:0007669"/>
    <property type="project" value="InterPro"/>
</dbReference>
<dbReference type="SMART" id="SM00422">
    <property type="entry name" value="HTH_MERR"/>
    <property type="match status" value="1"/>
</dbReference>
<dbReference type="RefSeq" id="WP_112991766.1">
    <property type="nucleotide sequence ID" value="NZ_PTLZ01000002.1"/>
</dbReference>
<keyword evidence="1" id="KW-0238">DNA-binding</keyword>
<dbReference type="NCBIfam" id="TIGR02047">
    <property type="entry name" value="CadR-PbrR"/>
    <property type="match status" value="1"/>
</dbReference>
<evidence type="ECO:0000313" key="5">
    <source>
        <dbReference type="Proteomes" id="UP000294737"/>
    </source>
</evidence>
<dbReference type="GO" id="GO:0003677">
    <property type="term" value="F:DNA binding"/>
    <property type="evidence" value="ECO:0007669"/>
    <property type="project" value="UniProtKB-KW"/>
</dbReference>
<feature type="coiled-coil region" evidence="2">
    <location>
        <begin position="96"/>
        <end position="123"/>
    </location>
</feature>
<comment type="caution">
    <text evidence="4">The sequence shown here is derived from an EMBL/GenBank/DDBJ whole genome shotgun (WGS) entry which is preliminary data.</text>
</comment>
<dbReference type="SUPFAM" id="SSF46955">
    <property type="entry name" value="Putative DNA-binding domain"/>
    <property type="match status" value="1"/>
</dbReference>
<name>A0A4R6G6S0_9BURK</name>
<evidence type="ECO:0000256" key="1">
    <source>
        <dbReference type="ARBA" id="ARBA00023125"/>
    </source>
</evidence>
<evidence type="ECO:0000256" key="2">
    <source>
        <dbReference type="SAM" id="Coils"/>
    </source>
</evidence>
<keyword evidence="2" id="KW-0175">Coiled coil</keyword>
<dbReference type="CDD" id="cd04784">
    <property type="entry name" value="HTH_CadR-PbrR"/>
    <property type="match status" value="1"/>
</dbReference>
<dbReference type="Pfam" id="PF13411">
    <property type="entry name" value="MerR_1"/>
    <property type="match status" value="1"/>
</dbReference>
<organism evidence="4 5">
    <name type="scientific">Herminiimonas fonticola</name>
    <dbReference type="NCBI Taxonomy" id="303380"/>
    <lineage>
        <taxon>Bacteria</taxon>
        <taxon>Pseudomonadati</taxon>
        <taxon>Pseudomonadota</taxon>
        <taxon>Betaproteobacteria</taxon>
        <taxon>Burkholderiales</taxon>
        <taxon>Oxalobacteraceae</taxon>
        <taxon>Herminiimonas</taxon>
    </lineage>
</organism>
<dbReference type="PANTHER" id="PTHR30204">
    <property type="entry name" value="REDOX-CYCLING DRUG-SENSING TRANSCRIPTIONAL ACTIVATOR SOXR"/>
    <property type="match status" value="1"/>
</dbReference>
<dbReference type="InterPro" id="IPR047057">
    <property type="entry name" value="MerR_fam"/>
</dbReference>
<sequence length="151" mass="17128">MSGSALKIGELAKMTGSQVETVRYYEREGLLPAPHRSEGNYRLYDLAHVEHLQFVLRCRSLDMTLNEIRELLKFRDAPEKNCGAVNELLDHHIGHVTTRIAELQSLENQLKKLRKLCEKSQMARDCQILQGLSKPQSAKTKKLASHGRGCC</sequence>
<dbReference type="Proteomes" id="UP000294737">
    <property type="component" value="Unassembled WGS sequence"/>
</dbReference>
<dbReference type="InterPro" id="IPR011791">
    <property type="entry name" value="CadR-PbrR"/>
</dbReference>
<dbReference type="AlphaFoldDB" id="A0A4R6G6S0"/>
<dbReference type="InterPro" id="IPR000551">
    <property type="entry name" value="MerR-type_HTH_dom"/>
</dbReference>
<dbReference type="PROSITE" id="PS50937">
    <property type="entry name" value="HTH_MERR_2"/>
    <property type="match status" value="1"/>
</dbReference>
<dbReference type="GO" id="GO:0045893">
    <property type="term" value="P:positive regulation of DNA-templated transcription"/>
    <property type="evidence" value="ECO:0007669"/>
    <property type="project" value="InterPro"/>
</dbReference>
<protein>
    <submittedName>
        <fullName evidence="4">Cd(II)/Pb(II)-responsive transcriptional regulator</fullName>
    </submittedName>
</protein>
<gene>
    <name evidence="4" type="ORF">EV677_1710</name>
</gene>
<dbReference type="Gene3D" id="1.10.1660.10">
    <property type="match status" value="1"/>
</dbReference>
<accession>A0A4R6G6S0</accession>
<dbReference type="PRINTS" id="PR00040">
    <property type="entry name" value="HTHMERR"/>
</dbReference>
<dbReference type="PANTHER" id="PTHR30204:SF92">
    <property type="entry name" value="HTH-TYPE TRANSCRIPTIONAL REGULATOR ZNTR"/>
    <property type="match status" value="1"/>
</dbReference>
<dbReference type="InterPro" id="IPR009061">
    <property type="entry name" value="DNA-bd_dom_put_sf"/>
</dbReference>
<keyword evidence="5" id="KW-1185">Reference proteome</keyword>
<feature type="domain" description="HTH merR-type" evidence="3">
    <location>
        <begin position="5"/>
        <end position="74"/>
    </location>
</feature>
<evidence type="ECO:0000259" key="3">
    <source>
        <dbReference type="PROSITE" id="PS50937"/>
    </source>
</evidence>
<dbReference type="EMBL" id="SNWF01000005">
    <property type="protein sequence ID" value="TDN89650.1"/>
    <property type="molecule type" value="Genomic_DNA"/>
</dbReference>
<dbReference type="GO" id="GO:0003700">
    <property type="term" value="F:DNA-binding transcription factor activity"/>
    <property type="evidence" value="ECO:0007669"/>
    <property type="project" value="InterPro"/>
</dbReference>
<evidence type="ECO:0000313" key="4">
    <source>
        <dbReference type="EMBL" id="TDN89650.1"/>
    </source>
</evidence>
<proteinExistence type="predicted"/>